<evidence type="ECO:0000313" key="1">
    <source>
        <dbReference type="EMBL" id="KAL2290639.1"/>
    </source>
</evidence>
<comment type="caution">
    <text evidence="1">The sequence shown here is derived from an EMBL/GenBank/DDBJ whole genome shotgun (WGS) entry which is preliminary data.</text>
</comment>
<gene>
    <name evidence="1" type="ORF">FJTKL_14674</name>
</gene>
<dbReference type="EMBL" id="JBAWTH010000008">
    <property type="protein sequence ID" value="KAL2290639.1"/>
    <property type="molecule type" value="Genomic_DNA"/>
</dbReference>
<evidence type="ECO:0000313" key="2">
    <source>
        <dbReference type="Proteomes" id="UP001600888"/>
    </source>
</evidence>
<sequence>MGMNVYCQYSPGPKCSSRQLPSGVAALHLVTPSKLIIIVPRYIPLTISHSLLRQHRFVAINTKPPSSHSLRDIACSSYPPLIRPPNTSSNLVTTSPS</sequence>
<keyword evidence="2" id="KW-1185">Reference proteome</keyword>
<organism evidence="1 2">
    <name type="scientific">Diaporthe vaccinii</name>
    <dbReference type="NCBI Taxonomy" id="105482"/>
    <lineage>
        <taxon>Eukaryota</taxon>
        <taxon>Fungi</taxon>
        <taxon>Dikarya</taxon>
        <taxon>Ascomycota</taxon>
        <taxon>Pezizomycotina</taxon>
        <taxon>Sordariomycetes</taxon>
        <taxon>Sordariomycetidae</taxon>
        <taxon>Diaporthales</taxon>
        <taxon>Diaporthaceae</taxon>
        <taxon>Diaporthe</taxon>
        <taxon>Diaporthe eres species complex</taxon>
    </lineage>
</organism>
<dbReference type="Proteomes" id="UP001600888">
    <property type="component" value="Unassembled WGS sequence"/>
</dbReference>
<protein>
    <submittedName>
        <fullName evidence="1">Uncharacterized protein</fullName>
    </submittedName>
</protein>
<proteinExistence type="predicted"/>
<accession>A0ABR4F7F8</accession>
<reference evidence="1 2" key="1">
    <citation type="submission" date="2024-03" db="EMBL/GenBank/DDBJ databases">
        <title>A high-quality draft genome sequence of Diaporthe vaccinii, a causative agent of upright dieback and viscid rot disease in cranberry plants.</title>
        <authorList>
            <person name="Sarrasin M."/>
            <person name="Lang B.F."/>
            <person name="Burger G."/>
        </authorList>
    </citation>
    <scope>NUCLEOTIDE SEQUENCE [LARGE SCALE GENOMIC DNA]</scope>
    <source>
        <strain evidence="1 2">IS7</strain>
    </source>
</reference>
<name>A0ABR4F7F8_9PEZI</name>